<keyword evidence="9" id="KW-1185">Reference proteome</keyword>
<keyword evidence="3" id="KW-0238">DNA-binding</keyword>
<dbReference type="STRING" id="98765.A0A2R6NX99"/>
<evidence type="ECO:0000313" key="9">
    <source>
        <dbReference type="Proteomes" id="UP000186601"/>
    </source>
</evidence>
<dbReference type="PROSITE" id="PS50888">
    <property type="entry name" value="BHLH"/>
    <property type="match status" value="1"/>
</dbReference>
<feature type="domain" description="BHLH" evidence="7">
    <location>
        <begin position="273"/>
        <end position="364"/>
    </location>
</feature>
<dbReference type="GO" id="GO:0046983">
    <property type="term" value="F:protein dimerization activity"/>
    <property type="evidence" value="ECO:0007669"/>
    <property type="project" value="InterPro"/>
</dbReference>
<evidence type="ECO:0000256" key="4">
    <source>
        <dbReference type="ARBA" id="ARBA00023163"/>
    </source>
</evidence>
<gene>
    <name evidence="8" type="ORF">PHLCEN_2v7183</name>
</gene>
<feature type="compositionally biased region" description="Polar residues" evidence="6">
    <location>
        <begin position="111"/>
        <end position="149"/>
    </location>
</feature>
<dbReference type="InterPro" id="IPR052207">
    <property type="entry name" value="Max-like/E-box_TFs"/>
</dbReference>
<feature type="compositionally biased region" description="Low complexity" evidence="6">
    <location>
        <begin position="235"/>
        <end position="257"/>
    </location>
</feature>
<keyword evidence="2" id="KW-0805">Transcription regulation</keyword>
<evidence type="ECO:0000256" key="2">
    <source>
        <dbReference type="ARBA" id="ARBA00023015"/>
    </source>
</evidence>
<keyword evidence="5" id="KW-0539">Nucleus</keyword>
<feature type="compositionally biased region" description="Low complexity" evidence="6">
    <location>
        <begin position="185"/>
        <end position="197"/>
    </location>
</feature>
<dbReference type="InterPro" id="IPR011598">
    <property type="entry name" value="bHLH_dom"/>
</dbReference>
<dbReference type="EMBL" id="MLYV02000712">
    <property type="protein sequence ID" value="PSR78996.1"/>
    <property type="molecule type" value="Genomic_DNA"/>
</dbReference>
<dbReference type="SUPFAM" id="SSF47459">
    <property type="entry name" value="HLH, helix-loop-helix DNA-binding domain"/>
    <property type="match status" value="1"/>
</dbReference>
<keyword evidence="4" id="KW-0804">Transcription</keyword>
<dbReference type="InterPro" id="IPR036638">
    <property type="entry name" value="HLH_DNA-bd_sf"/>
</dbReference>
<organism evidence="8 9">
    <name type="scientific">Hermanssonia centrifuga</name>
    <dbReference type="NCBI Taxonomy" id="98765"/>
    <lineage>
        <taxon>Eukaryota</taxon>
        <taxon>Fungi</taxon>
        <taxon>Dikarya</taxon>
        <taxon>Basidiomycota</taxon>
        <taxon>Agaricomycotina</taxon>
        <taxon>Agaricomycetes</taxon>
        <taxon>Polyporales</taxon>
        <taxon>Meruliaceae</taxon>
        <taxon>Hermanssonia</taxon>
    </lineage>
</organism>
<reference evidence="8 9" key="1">
    <citation type="submission" date="2018-02" db="EMBL/GenBank/DDBJ databases">
        <title>Genome sequence of the basidiomycete white-rot fungus Phlebia centrifuga.</title>
        <authorList>
            <person name="Granchi Z."/>
            <person name="Peng M."/>
            <person name="de Vries R.P."/>
            <person name="Hilden K."/>
            <person name="Makela M.R."/>
            <person name="Grigoriev I."/>
            <person name="Riley R."/>
        </authorList>
    </citation>
    <scope>NUCLEOTIDE SEQUENCE [LARGE SCALE GENOMIC DNA]</scope>
    <source>
        <strain evidence="8 9">FBCC195</strain>
    </source>
</reference>
<feature type="compositionally biased region" description="Basic and acidic residues" evidence="6">
    <location>
        <begin position="337"/>
        <end position="347"/>
    </location>
</feature>
<dbReference type="Gene3D" id="4.10.280.10">
    <property type="entry name" value="Helix-loop-helix DNA-binding domain"/>
    <property type="match status" value="1"/>
</dbReference>
<dbReference type="GO" id="GO:0005634">
    <property type="term" value="C:nucleus"/>
    <property type="evidence" value="ECO:0007669"/>
    <property type="project" value="UniProtKB-SubCell"/>
</dbReference>
<comment type="caution">
    <text evidence="8">The sequence shown here is derived from an EMBL/GenBank/DDBJ whole genome shotgun (WGS) entry which is preliminary data.</text>
</comment>
<name>A0A2R6NX99_9APHY</name>
<evidence type="ECO:0000313" key="8">
    <source>
        <dbReference type="EMBL" id="PSR78996.1"/>
    </source>
</evidence>
<evidence type="ECO:0000256" key="6">
    <source>
        <dbReference type="SAM" id="MobiDB-lite"/>
    </source>
</evidence>
<feature type="region of interest" description="Disordered" evidence="6">
    <location>
        <begin position="317"/>
        <end position="348"/>
    </location>
</feature>
<feature type="compositionally biased region" description="Polar residues" evidence="6">
    <location>
        <begin position="270"/>
        <end position="280"/>
    </location>
</feature>
<evidence type="ECO:0000256" key="3">
    <source>
        <dbReference type="ARBA" id="ARBA00023125"/>
    </source>
</evidence>
<evidence type="ECO:0000256" key="1">
    <source>
        <dbReference type="ARBA" id="ARBA00004123"/>
    </source>
</evidence>
<dbReference type="PANTHER" id="PTHR15741">
    <property type="entry name" value="BASIC HELIX-LOOP-HELIX ZIP TRANSCRIPTION FACTOR"/>
    <property type="match status" value="1"/>
</dbReference>
<dbReference type="GO" id="GO:0000978">
    <property type="term" value="F:RNA polymerase II cis-regulatory region sequence-specific DNA binding"/>
    <property type="evidence" value="ECO:0007669"/>
    <property type="project" value="TreeGrafter"/>
</dbReference>
<protein>
    <recommendedName>
        <fullName evidence="7">BHLH domain-containing protein</fullName>
    </recommendedName>
</protein>
<comment type="subcellular location">
    <subcellularLocation>
        <location evidence="1">Nucleus</location>
    </subcellularLocation>
</comment>
<dbReference type="AlphaFoldDB" id="A0A2R6NX99"/>
<accession>A0A2R6NX99</accession>
<proteinExistence type="predicted"/>
<dbReference type="PANTHER" id="PTHR15741:SF27">
    <property type="entry name" value="TRANSCRIPTION FACTOR AP-4"/>
    <property type="match status" value="1"/>
</dbReference>
<dbReference type="OrthoDB" id="5778525at2759"/>
<sequence length="425" mass="46364">MSLLTPSESIAFNGFLSAVDFGDVLEWSAIADNVPLPAARGKEALAKATKDLMSLETNYNTPDIDNSHRLKSPATANTQWPSFPPNSEPRRPQQQQYTYGFGSGRPPSRQFYHSTPESLLNGGSSPQAHQQSNNAFNKPRSQSPSTLDSYNPLAPPPFAFLSAPDNQLQGPSRLDPPSSINSPTIIKRNSSSNSKRSLPADGDGAGPSGVSAKRRRPSATTQPPQSPSLDFKTQPSSSTRSKATRASSSSSSTIPTSQDPDPLSKPALLSPSQKRANHIQSEQKRRANIRRGYEALCDVVPALKEAIRQEEEIARAAEDDKGRKRRRRGKAASQPEEGDKFDGRAGPKSENVVLQKTIDHLHALLTEQETLKSRLIRARTALVPGHPALSISSKHLDERGMPLWEREWNGGTGWNDNDNDEADDE</sequence>
<dbReference type="Proteomes" id="UP000186601">
    <property type="component" value="Unassembled WGS sequence"/>
</dbReference>
<dbReference type="GO" id="GO:0000981">
    <property type="term" value="F:DNA-binding transcription factor activity, RNA polymerase II-specific"/>
    <property type="evidence" value="ECO:0007669"/>
    <property type="project" value="TreeGrafter"/>
</dbReference>
<evidence type="ECO:0000259" key="7">
    <source>
        <dbReference type="PROSITE" id="PS50888"/>
    </source>
</evidence>
<evidence type="ECO:0000256" key="5">
    <source>
        <dbReference type="ARBA" id="ARBA00023242"/>
    </source>
</evidence>
<feature type="region of interest" description="Disordered" evidence="6">
    <location>
        <begin position="59"/>
        <end position="288"/>
    </location>
</feature>